<proteinExistence type="predicted"/>
<evidence type="ECO:0000313" key="2">
    <source>
        <dbReference type="EMBL" id="KAF2792159.1"/>
    </source>
</evidence>
<accession>A0A6A6X742</accession>
<protein>
    <submittedName>
        <fullName evidence="2">Uncharacterized protein</fullName>
    </submittedName>
</protein>
<reference evidence="2" key="1">
    <citation type="journal article" date="2020" name="Stud. Mycol.">
        <title>101 Dothideomycetes genomes: a test case for predicting lifestyles and emergence of pathogens.</title>
        <authorList>
            <person name="Haridas S."/>
            <person name="Albert R."/>
            <person name="Binder M."/>
            <person name="Bloem J."/>
            <person name="Labutti K."/>
            <person name="Salamov A."/>
            <person name="Andreopoulos B."/>
            <person name="Baker S."/>
            <person name="Barry K."/>
            <person name="Bills G."/>
            <person name="Bluhm B."/>
            <person name="Cannon C."/>
            <person name="Castanera R."/>
            <person name="Culley D."/>
            <person name="Daum C."/>
            <person name="Ezra D."/>
            <person name="Gonzalez J."/>
            <person name="Henrissat B."/>
            <person name="Kuo A."/>
            <person name="Liang C."/>
            <person name="Lipzen A."/>
            <person name="Lutzoni F."/>
            <person name="Magnuson J."/>
            <person name="Mondo S."/>
            <person name="Nolan M."/>
            <person name="Ohm R."/>
            <person name="Pangilinan J."/>
            <person name="Park H.-J."/>
            <person name="Ramirez L."/>
            <person name="Alfaro M."/>
            <person name="Sun H."/>
            <person name="Tritt A."/>
            <person name="Yoshinaga Y."/>
            <person name="Zwiers L.-H."/>
            <person name="Turgeon B."/>
            <person name="Goodwin S."/>
            <person name="Spatafora J."/>
            <person name="Crous P."/>
            <person name="Grigoriev I."/>
        </authorList>
    </citation>
    <scope>NUCLEOTIDE SEQUENCE</scope>
    <source>
        <strain evidence="2">CBS 109.77</strain>
    </source>
</reference>
<feature type="region of interest" description="Disordered" evidence="1">
    <location>
        <begin position="150"/>
        <end position="171"/>
    </location>
</feature>
<name>A0A6A6X742_9PLEO</name>
<feature type="compositionally biased region" description="Low complexity" evidence="1">
    <location>
        <begin position="150"/>
        <end position="159"/>
    </location>
</feature>
<dbReference type="Proteomes" id="UP000799757">
    <property type="component" value="Unassembled WGS sequence"/>
</dbReference>
<evidence type="ECO:0000313" key="3">
    <source>
        <dbReference type="Proteomes" id="UP000799757"/>
    </source>
</evidence>
<dbReference type="AlphaFoldDB" id="A0A6A6X742"/>
<keyword evidence="3" id="KW-1185">Reference proteome</keyword>
<dbReference type="EMBL" id="MU001983">
    <property type="protein sequence ID" value="KAF2792159.1"/>
    <property type="molecule type" value="Genomic_DNA"/>
</dbReference>
<sequence>MVVIHCTSARQHRSAENNIDSGTKAGLIAASICDRPRPVKQWASSLVQTQGHWPWPGCPPNNAATQNKTSKTNVCEQRADAACCIKRNLLGQGHGCCAVSGVQMAEGSCESGARCMKATMRICGLRCIFRYCSEGWLAAFAYDLIHRGSGQPGPSGRRPLQADDTTGSRRLVEEEWRRSPSTAAVAMAQGANGLTMRLDARLATVHPLHGELICSSSYSPCQAP</sequence>
<organism evidence="2 3">
    <name type="scientific">Melanomma pulvis-pyrius CBS 109.77</name>
    <dbReference type="NCBI Taxonomy" id="1314802"/>
    <lineage>
        <taxon>Eukaryota</taxon>
        <taxon>Fungi</taxon>
        <taxon>Dikarya</taxon>
        <taxon>Ascomycota</taxon>
        <taxon>Pezizomycotina</taxon>
        <taxon>Dothideomycetes</taxon>
        <taxon>Pleosporomycetidae</taxon>
        <taxon>Pleosporales</taxon>
        <taxon>Melanommataceae</taxon>
        <taxon>Melanomma</taxon>
    </lineage>
</organism>
<evidence type="ECO:0000256" key="1">
    <source>
        <dbReference type="SAM" id="MobiDB-lite"/>
    </source>
</evidence>
<gene>
    <name evidence="2" type="ORF">K505DRAFT_363176</name>
</gene>